<organism evidence="7 8">
    <name type="scientific">Clostridium punense</name>
    <dbReference type="NCBI Taxonomy" id="1054297"/>
    <lineage>
        <taxon>Bacteria</taxon>
        <taxon>Bacillati</taxon>
        <taxon>Bacillota</taxon>
        <taxon>Clostridia</taxon>
        <taxon>Eubacteriales</taxon>
        <taxon>Clostridiaceae</taxon>
        <taxon>Clostridium</taxon>
    </lineage>
</organism>
<dbReference type="Pfam" id="PF00496">
    <property type="entry name" value="SBP_bac_5"/>
    <property type="match status" value="1"/>
</dbReference>
<comment type="similarity">
    <text evidence="2">Belongs to the bacterial solute-binding protein 5 family.</text>
</comment>
<dbReference type="CDD" id="cd08504">
    <property type="entry name" value="PBP2_OppA"/>
    <property type="match status" value="1"/>
</dbReference>
<dbReference type="InterPro" id="IPR039424">
    <property type="entry name" value="SBP_5"/>
</dbReference>
<reference evidence="7 8" key="1">
    <citation type="submission" date="2021-03" db="EMBL/GenBank/DDBJ databases">
        <title>Genomic Encyclopedia of Type Strains, Phase IV (KMG-IV): sequencing the most valuable type-strain genomes for metagenomic binning, comparative biology and taxonomic classification.</title>
        <authorList>
            <person name="Goeker M."/>
        </authorList>
    </citation>
    <scope>NUCLEOTIDE SEQUENCE [LARGE SCALE GENOMIC DNA]</scope>
    <source>
        <strain evidence="7 8">DSM 28650</strain>
    </source>
</reference>
<dbReference type="Gene3D" id="3.90.76.10">
    <property type="entry name" value="Dipeptide-binding Protein, Domain 1"/>
    <property type="match status" value="1"/>
</dbReference>
<comment type="caution">
    <text evidence="7">The sequence shown here is derived from an EMBL/GenBank/DDBJ whole genome shotgun (WGS) entry which is preliminary data.</text>
</comment>
<dbReference type="PIRSF" id="PIRSF002741">
    <property type="entry name" value="MppA"/>
    <property type="match status" value="1"/>
</dbReference>
<dbReference type="PROSITE" id="PS51257">
    <property type="entry name" value="PROKAR_LIPOPROTEIN"/>
    <property type="match status" value="1"/>
</dbReference>
<dbReference type="PANTHER" id="PTHR30290">
    <property type="entry name" value="PERIPLASMIC BINDING COMPONENT OF ABC TRANSPORTER"/>
    <property type="match status" value="1"/>
</dbReference>
<dbReference type="Gene3D" id="3.40.190.10">
    <property type="entry name" value="Periplasmic binding protein-like II"/>
    <property type="match status" value="1"/>
</dbReference>
<protein>
    <submittedName>
        <fullName evidence="7">Oligopeptide transport system substrate-binding protein</fullName>
    </submittedName>
</protein>
<dbReference type="EMBL" id="JAGGLL010000013">
    <property type="protein sequence ID" value="MBP2022132.1"/>
    <property type="molecule type" value="Genomic_DNA"/>
</dbReference>
<evidence type="ECO:0000259" key="6">
    <source>
        <dbReference type="Pfam" id="PF00496"/>
    </source>
</evidence>
<sequence length="565" mass="64358">MKSKKLLATLIVMSMVSTTLLVGCKKDEVKETSKDNSTSQEIKMDKEQFLNIVLGAEPKTLDQSKSTDSVASQVLTNTQEALTRITVDKDGKDKIVEGGAKEWKQSEDGLKWTFTLRDAKWSDGKPITAKDYVYGITRTLDQKTGSQYAFLLYPIKNANEFNTGKAKVEDLGIKAVDDKTIEFTLNSPCAYFLDLTYFKVMQPQREDILTQHGEMYGAEANTMVFSGPFIIKNWVHNNAVELEKNPEYWDAKNVKLEKVTMKIIKEETSRMNELYNGSLDSAGVSKQEWIDKFNGTGKFDVKKGYDGTGFYTLFNQKNKLFSNEKVRKAFIIAEDREGVAKTLYRGLAEPAYAWCPPGIQIDGKDFRDKVNHNLVEELKKQHPDAKALLVEGLKELGLDPDPSKINIKYLESGTDARAKEFAEFAQQNYKSKLGINVECEYVEWAVFQKKTEQYEFEIAGSGWTGDYNDPNTFFDLFISNAGITNTGWTSEKYDNLIKDAAKTTDMEKRTNLFKDAERLLVYEDGVISPRIWRFKNTFIRKYVKNYAAPTFGTIDLKYTYTEGRE</sequence>
<evidence type="ECO:0000256" key="2">
    <source>
        <dbReference type="ARBA" id="ARBA00005695"/>
    </source>
</evidence>
<evidence type="ECO:0000313" key="7">
    <source>
        <dbReference type="EMBL" id="MBP2022132.1"/>
    </source>
</evidence>
<dbReference type="InterPro" id="IPR030678">
    <property type="entry name" value="Peptide/Ni-bd"/>
</dbReference>
<keyword evidence="4 5" id="KW-0732">Signal</keyword>
<feature type="domain" description="Solute-binding protein family 5" evidence="6">
    <location>
        <begin position="95"/>
        <end position="483"/>
    </location>
</feature>
<dbReference type="RefSeq" id="WP_021282084.1">
    <property type="nucleotide sequence ID" value="NZ_JAGGLL010000013.1"/>
</dbReference>
<comment type="subcellular location">
    <subcellularLocation>
        <location evidence="1">Cell envelope</location>
    </subcellularLocation>
</comment>
<dbReference type="Proteomes" id="UP001519308">
    <property type="component" value="Unassembled WGS sequence"/>
</dbReference>
<evidence type="ECO:0000313" key="8">
    <source>
        <dbReference type="Proteomes" id="UP001519308"/>
    </source>
</evidence>
<evidence type="ECO:0000256" key="5">
    <source>
        <dbReference type="SAM" id="SignalP"/>
    </source>
</evidence>
<evidence type="ECO:0000256" key="3">
    <source>
        <dbReference type="ARBA" id="ARBA00022448"/>
    </source>
</evidence>
<keyword evidence="3" id="KW-0813">Transport</keyword>
<proteinExistence type="inferred from homology"/>
<name>A0ABS4K2W9_9CLOT</name>
<dbReference type="InterPro" id="IPR000914">
    <property type="entry name" value="SBP_5_dom"/>
</dbReference>
<evidence type="ECO:0000256" key="4">
    <source>
        <dbReference type="ARBA" id="ARBA00022729"/>
    </source>
</evidence>
<keyword evidence="8" id="KW-1185">Reference proteome</keyword>
<dbReference type="PANTHER" id="PTHR30290:SF10">
    <property type="entry name" value="PERIPLASMIC OLIGOPEPTIDE-BINDING PROTEIN-RELATED"/>
    <property type="match status" value="1"/>
</dbReference>
<accession>A0ABS4K2W9</accession>
<feature type="signal peptide" evidence="5">
    <location>
        <begin position="1"/>
        <end position="21"/>
    </location>
</feature>
<dbReference type="Gene3D" id="3.10.105.10">
    <property type="entry name" value="Dipeptide-binding Protein, Domain 3"/>
    <property type="match status" value="1"/>
</dbReference>
<feature type="chain" id="PRO_5045993876" evidence="5">
    <location>
        <begin position="22"/>
        <end position="565"/>
    </location>
</feature>
<dbReference type="SUPFAM" id="SSF53850">
    <property type="entry name" value="Periplasmic binding protein-like II"/>
    <property type="match status" value="1"/>
</dbReference>
<gene>
    <name evidence="7" type="ORF">J2Z44_001933</name>
</gene>
<evidence type="ECO:0000256" key="1">
    <source>
        <dbReference type="ARBA" id="ARBA00004196"/>
    </source>
</evidence>